<evidence type="ECO:0000313" key="3">
    <source>
        <dbReference type="Proteomes" id="UP001595615"/>
    </source>
</evidence>
<proteinExistence type="predicted"/>
<dbReference type="EMBL" id="JBHRXV010000001">
    <property type="protein sequence ID" value="MFC3711191.1"/>
    <property type="molecule type" value="Genomic_DNA"/>
</dbReference>
<keyword evidence="1" id="KW-0812">Transmembrane</keyword>
<dbReference type="RefSeq" id="WP_380855626.1">
    <property type="nucleotide sequence ID" value="NZ_JBHRXV010000001.1"/>
</dbReference>
<dbReference type="Proteomes" id="UP001595615">
    <property type="component" value="Unassembled WGS sequence"/>
</dbReference>
<protein>
    <submittedName>
        <fullName evidence="2">Uncharacterized protein</fullName>
    </submittedName>
</protein>
<gene>
    <name evidence="2" type="ORF">ACFOMD_01320</name>
</gene>
<feature type="transmembrane region" description="Helical" evidence="1">
    <location>
        <begin position="65"/>
        <end position="89"/>
    </location>
</feature>
<organism evidence="2 3">
    <name type="scientific">Sphingoaurantiacus capsulatus</name>
    <dbReference type="NCBI Taxonomy" id="1771310"/>
    <lineage>
        <taxon>Bacteria</taxon>
        <taxon>Pseudomonadati</taxon>
        <taxon>Pseudomonadota</taxon>
        <taxon>Alphaproteobacteria</taxon>
        <taxon>Sphingomonadales</taxon>
        <taxon>Sphingosinicellaceae</taxon>
        <taxon>Sphingoaurantiacus</taxon>
    </lineage>
</organism>
<comment type="caution">
    <text evidence="2">The sequence shown here is derived from an EMBL/GenBank/DDBJ whole genome shotgun (WGS) entry which is preliminary data.</text>
</comment>
<evidence type="ECO:0000313" key="2">
    <source>
        <dbReference type="EMBL" id="MFC3711191.1"/>
    </source>
</evidence>
<name>A0ABV7X5V1_9SPHN</name>
<keyword evidence="1" id="KW-1133">Transmembrane helix</keyword>
<evidence type="ECO:0000256" key="1">
    <source>
        <dbReference type="SAM" id="Phobius"/>
    </source>
</evidence>
<feature type="transmembrane region" description="Helical" evidence="1">
    <location>
        <begin position="35"/>
        <end position="53"/>
    </location>
</feature>
<keyword evidence="1" id="KW-0472">Membrane</keyword>
<accession>A0ABV7X5V1</accession>
<sequence length="94" mass="9830">MRTWLLALGGLLVWAAHFFALYAFGSVFETTMPARAGTGIATLAAIAANLWLLRLARRPVANDGLARWIGGLAIGGVAVSLVAVIWQGLVAVLA</sequence>
<reference evidence="3" key="1">
    <citation type="journal article" date="2019" name="Int. J. Syst. Evol. Microbiol.">
        <title>The Global Catalogue of Microorganisms (GCM) 10K type strain sequencing project: providing services to taxonomists for standard genome sequencing and annotation.</title>
        <authorList>
            <consortium name="The Broad Institute Genomics Platform"/>
            <consortium name="The Broad Institute Genome Sequencing Center for Infectious Disease"/>
            <person name="Wu L."/>
            <person name="Ma J."/>
        </authorList>
    </citation>
    <scope>NUCLEOTIDE SEQUENCE [LARGE SCALE GENOMIC DNA]</scope>
    <source>
        <strain evidence="3">KCTC 42644</strain>
    </source>
</reference>
<keyword evidence="3" id="KW-1185">Reference proteome</keyword>